<dbReference type="AlphaFoldDB" id="K8ZBR1"/>
<evidence type="ECO:0000256" key="1">
    <source>
        <dbReference type="SAM" id="MobiDB-lite"/>
    </source>
</evidence>
<dbReference type="PATRIC" id="fig|1234409.3.peg.759"/>
<evidence type="ECO:0000313" key="3">
    <source>
        <dbReference type="Proteomes" id="UP000016057"/>
    </source>
</evidence>
<sequence length="196" mass="22324">MFFITSCRIDHSKEESTKETKPKVEKQKTIKKEKKNENKSASKAKKKKKKISSKKKTKETSSAEKENINTVDSSNATSSTSSVQSLNPPQNEVQSSVPPGVDPVTGMGRCLSYDEMTPEQRKAWDEAYKQLEEKENNNEEEWNDEGTPIDEEVGMTSYDMLTEAEKQELNELMNTGATSGRIQSWWMEHDRLHANQ</sequence>
<feature type="compositionally biased region" description="Basic and acidic residues" evidence="1">
    <location>
        <begin position="58"/>
        <end position="67"/>
    </location>
</feature>
<dbReference type="EMBL" id="AMYT01000017">
    <property type="protein sequence ID" value="EKU27477.1"/>
    <property type="molecule type" value="Genomic_DNA"/>
</dbReference>
<feature type="region of interest" description="Disordered" evidence="1">
    <location>
        <begin position="1"/>
        <end position="110"/>
    </location>
</feature>
<feature type="compositionally biased region" description="Polar residues" evidence="1">
    <location>
        <begin position="88"/>
        <end position="97"/>
    </location>
</feature>
<feature type="compositionally biased region" description="Basic and acidic residues" evidence="1">
    <location>
        <begin position="8"/>
        <end position="40"/>
    </location>
</feature>
<feature type="compositionally biased region" description="Low complexity" evidence="1">
    <location>
        <begin position="69"/>
        <end position="87"/>
    </location>
</feature>
<accession>K8ZBR1</accession>
<proteinExistence type="predicted"/>
<evidence type="ECO:0000313" key="2">
    <source>
        <dbReference type="EMBL" id="EKU27477.1"/>
    </source>
</evidence>
<keyword evidence="3" id="KW-1185">Reference proteome</keyword>
<organism evidence="2 3">
    <name type="scientific">Catellicoccus marimammalium M35/04/3</name>
    <dbReference type="NCBI Taxonomy" id="1234409"/>
    <lineage>
        <taxon>Bacteria</taxon>
        <taxon>Bacillati</taxon>
        <taxon>Bacillota</taxon>
        <taxon>Bacilli</taxon>
        <taxon>Lactobacillales</taxon>
        <taxon>Enterococcaceae</taxon>
        <taxon>Catellicoccus</taxon>
    </lineage>
</organism>
<feature type="compositionally biased region" description="Basic residues" evidence="1">
    <location>
        <begin position="42"/>
        <end position="57"/>
    </location>
</feature>
<reference evidence="2 3" key="1">
    <citation type="journal article" date="2013" name="Genome Announc.">
        <title>Draft Genome Sequence of Catellicoccus marimammalium, a Novel Species Commonly Found in Gull Feces.</title>
        <authorList>
            <person name="Weigand M.R."/>
            <person name="Ryu H."/>
            <person name="Bozcek L."/>
            <person name="Konstantinidis K.T."/>
            <person name="Santo Domingo J.W."/>
        </authorList>
    </citation>
    <scope>NUCLEOTIDE SEQUENCE [LARGE SCALE GENOMIC DNA]</scope>
    <source>
        <strain evidence="2 3">M35/04/3</strain>
    </source>
</reference>
<dbReference type="Proteomes" id="UP000016057">
    <property type="component" value="Unassembled WGS sequence"/>
</dbReference>
<protein>
    <submittedName>
        <fullName evidence="2">Uncharacterized protein</fullName>
    </submittedName>
</protein>
<gene>
    <name evidence="2" type="ORF">C683_0808</name>
</gene>
<name>K8ZBR1_9ENTE</name>
<comment type="caution">
    <text evidence="2">The sequence shown here is derived from an EMBL/GenBank/DDBJ whole genome shotgun (WGS) entry which is preliminary data.</text>
</comment>